<dbReference type="AlphaFoldDB" id="A0A1J5TRH0"/>
<dbReference type="NCBIfam" id="TIGR01830">
    <property type="entry name" value="3oxo_ACP_reduc"/>
    <property type="match status" value="1"/>
</dbReference>
<dbReference type="InterPro" id="IPR057326">
    <property type="entry name" value="KR_dom"/>
</dbReference>
<keyword evidence="2" id="KW-0521">NADP</keyword>
<dbReference type="PRINTS" id="PR00080">
    <property type="entry name" value="SDRFAMILY"/>
</dbReference>
<reference evidence="5" key="1">
    <citation type="submission" date="2016-10" db="EMBL/GenBank/DDBJ databases">
        <title>Sequence of Gallionella enrichment culture.</title>
        <authorList>
            <person name="Poehlein A."/>
            <person name="Muehling M."/>
            <person name="Daniel R."/>
        </authorList>
    </citation>
    <scope>NUCLEOTIDE SEQUENCE</scope>
</reference>
<dbReference type="GO" id="GO:0051287">
    <property type="term" value="F:NAD binding"/>
    <property type="evidence" value="ECO:0007669"/>
    <property type="project" value="InterPro"/>
</dbReference>
<dbReference type="FunFam" id="3.40.50.720:FF:000115">
    <property type="entry name" value="3-oxoacyl-[acyl-carrier-protein] reductase FabG"/>
    <property type="match status" value="1"/>
</dbReference>
<dbReference type="InterPro" id="IPR011284">
    <property type="entry name" value="3oxo_ACP_reduc"/>
</dbReference>
<dbReference type="GO" id="GO:0006633">
    <property type="term" value="P:fatty acid biosynthetic process"/>
    <property type="evidence" value="ECO:0007669"/>
    <property type="project" value="InterPro"/>
</dbReference>
<organism evidence="5">
    <name type="scientific">mine drainage metagenome</name>
    <dbReference type="NCBI Taxonomy" id="410659"/>
    <lineage>
        <taxon>unclassified sequences</taxon>
        <taxon>metagenomes</taxon>
        <taxon>ecological metagenomes</taxon>
    </lineage>
</organism>
<evidence type="ECO:0000313" key="5">
    <source>
        <dbReference type="EMBL" id="OIR18901.1"/>
    </source>
</evidence>
<dbReference type="Gene3D" id="3.40.50.720">
    <property type="entry name" value="NAD(P)-binding Rossmann-like Domain"/>
    <property type="match status" value="1"/>
</dbReference>
<dbReference type="InterPro" id="IPR050259">
    <property type="entry name" value="SDR"/>
</dbReference>
<evidence type="ECO:0000256" key="3">
    <source>
        <dbReference type="ARBA" id="ARBA00023002"/>
    </source>
</evidence>
<dbReference type="PANTHER" id="PTHR42879:SF2">
    <property type="entry name" value="3-OXOACYL-[ACYL-CARRIER-PROTEIN] REDUCTASE FABG"/>
    <property type="match status" value="1"/>
</dbReference>
<name>A0A1J5TRH0_9ZZZZ</name>
<dbReference type="PRINTS" id="PR00081">
    <property type="entry name" value="GDHRDH"/>
</dbReference>
<accession>A0A1J5TRH0</accession>
<evidence type="ECO:0000259" key="4">
    <source>
        <dbReference type="SMART" id="SM00822"/>
    </source>
</evidence>
<protein>
    <submittedName>
        <fullName evidence="5">3-oxoacyl-[acyl-carrier-protein] reductase FabG</fullName>
        <ecNumber evidence="5">1.1.1.100</ecNumber>
    </submittedName>
</protein>
<proteinExistence type="inferred from homology"/>
<dbReference type="NCBIfam" id="NF009466">
    <property type="entry name" value="PRK12826.1-2"/>
    <property type="match status" value="1"/>
</dbReference>
<dbReference type="SUPFAM" id="SSF51735">
    <property type="entry name" value="NAD(P)-binding Rossmann-fold domains"/>
    <property type="match status" value="1"/>
</dbReference>
<dbReference type="EMBL" id="MLJW01000002">
    <property type="protein sequence ID" value="OIR18901.1"/>
    <property type="molecule type" value="Genomic_DNA"/>
</dbReference>
<dbReference type="GO" id="GO:0004316">
    <property type="term" value="F:3-oxoacyl-[acyl-carrier-protein] reductase (NADPH) activity"/>
    <property type="evidence" value="ECO:0007669"/>
    <property type="project" value="UniProtKB-EC"/>
</dbReference>
<comment type="similarity">
    <text evidence="1">Belongs to the short-chain dehydrogenases/reductases (SDR) family.</text>
</comment>
<dbReference type="Pfam" id="PF13561">
    <property type="entry name" value="adh_short_C2"/>
    <property type="match status" value="1"/>
</dbReference>
<keyword evidence="3 5" id="KW-0560">Oxidoreductase</keyword>
<feature type="domain" description="Ketoreductase" evidence="4">
    <location>
        <begin position="8"/>
        <end position="187"/>
    </location>
</feature>
<sequence>MLTFKPNRTALVTGAGRGIGKAIAESLARQGVTVICVSKSADSCGATAAAIVAAGGKAKALAVDVADGAAVAKACEQLLAEFPVIDILVNNAGITRDGLLFRMSDEDWNAVIQTNLSSCFFWTKYLARPMTRSRWGRIVNITSVSGIMGNAGQANYSAAKAGMIGLTKTLAKEFASRSITVNAVAPGFIKTDMTTEFVNNAEVSAKILEVVPLKRFGEVQDIAAAATFLCSEEAGYITGQVFAIDGGMAM</sequence>
<dbReference type="EC" id="1.1.1.100" evidence="5"/>
<evidence type="ECO:0000256" key="2">
    <source>
        <dbReference type="ARBA" id="ARBA00022857"/>
    </source>
</evidence>
<dbReference type="InterPro" id="IPR020904">
    <property type="entry name" value="Sc_DH/Rdtase_CS"/>
</dbReference>
<dbReference type="SMART" id="SM00822">
    <property type="entry name" value="PKS_KR"/>
    <property type="match status" value="1"/>
</dbReference>
<dbReference type="PANTHER" id="PTHR42879">
    <property type="entry name" value="3-OXOACYL-(ACYL-CARRIER-PROTEIN) REDUCTASE"/>
    <property type="match status" value="1"/>
</dbReference>
<dbReference type="CDD" id="cd05333">
    <property type="entry name" value="BKR_SDR_c"/>
    <property type="match status" value="1"/>
</dbReference>
<dbReference type="InterPro" id="IPR002347">
    <property type="entry name" value="SDR_fam"/>
</dbReference>
<dbReference type="NCBIfam" id="NF005559">
    <property type="entry name" value="PRK07231.1"/>
    <property type="match status" value="1"/>
</dbReference>
<dbReference type="PROSITE" id="PS00061">
    <property type="entry name" value="ADH_SHORT"/>
    <property type="match status" value="1"/>
</dbReference>
<comment type="caution">
    <text evidence="5">The sequence shown here is derived from an EMBL/GenBank/DDBJ whole genome shotgun (WGS) entry which is preliminary data.</text>
</comment>
<dbReference type="InterPro" id="IPR036291">
    <property type="entry name" value="NAD(P)-bd_dom_sf"/>
</dbReference>
<gene>
    <name evidence="5" type="primary">fabG_1</name>
    <name evidence="5" type="ORF">GALL_12440</name>
</gene>
<evidence type="ECO:0000256" key="1">
    <source>
        <dbReference type="ARBA" id="ARBA00006484"/>
    </source>
</evidence>